<protein>
    <submittedName>
        <fullName evidence="6">TIGR03619 family F420-dependent LLM class oxidoreductase</fullName>
        <ecNumber evidence="6">1.-.-.-</ecNumber>
    </submittedName>
</protein>
<feature type="domain" description="Luciferase-like" evidence="5">
    <location>
        <begin position="17"/>
        <end position="249"/>
    </location>
</feature>
<dbReference type="PANTHER" id="PTHR42847">
    <property type="entry name" value="ALKANESULFONATE MONOOXYGENASE"/>
    <property type="match status" value="1"/>
</dbReference>
<keyword evidence="2" id="KW-0288">FMN</keyword>
<organism evidence="6 7">
    <name type="scientific">Jatrophihabitans lederbergiae</name>
    <dbReference type="NCBI Taxonomy" id="3075547"/>
    <lineage>
        <taxon>Bacteria</taxon>
        <taxon>Bacillati</taxon>
        <taxon>Actinomycetota</taxon>
        <taxon>Actinomycetes</taxon>
        <taxon>Jatrophihabitantales</taxon>
        <taxon>Jatrophihabitantaceae</taxon>
        <taxon>Jatrophihabitans</taxon>
    </lineage>
</organism>
<dbReference type="InterPro" id="IPR019921">
    <property type="entry name" value="Lucif-like_OxRdtase_Rv2161c"/>
</dbReference>
<dbReference type="EMBL" id="JAVREH010000017">
    <property type="protein sequence ID" value="MDT0262406.1"/>
    <property type="molecule type" value="Genomic_DNA"/>
</dbReference>
<proteinExistence type="predicted"/>
<evidence type="ECO:0000256" key="3">
    <source>
        <dbReference type="ARBA" id="ARBA00023002"/>
    </source>
</evidence>
<evidence type="ECO:0000256" key="4">
    <source>
        <dbReference type="ARBA" id="ARBA00023033"/>
    </source>
</evidence>
<dbReference type="InterPro" id="IPR011251">
    <property type="entry name" value="Luciferase-like_dom"/>
</dbReference>
<evidence type="ECO:0000313" key="7">
    <source>
        <dbReference type="Proteomes" id="UP001183176"/>
    </source>
</evidence>
<name>A0ABU2JBQ1_9ACTN</name>
<evidence type="ECO:0000313" key="6">
    <source>
        <dbReference type="EMBL" id="MDT0262406.1"/>
    </source>
</evidence>
<dbReference type="Gene3D" id="3.20.20.30">
    <property type="entry name" value="Luciferase-like domain"/>
    <property type="match status" value="1"/>
</dbReference>
<dbReference type="GO" id="GO:0016491">
    <property type="term" value="F:oxidoreductase activity"/>
    <property type="evidence" value="ECO:0007669"/>
    <property type="project" value="UniProtKB-KW"/>
</dbReference>
<dbReference type="Pfam" id="PF00296">
    <property type="entry name" value="Bac_luciferase"/>
    <property type="match status" value="1"/>
</dbReference>
<keyword evidence="4" id="KW-0503">Monooxygenase</keyword>
<evidence type="ECO:0000256" key="2">
    <source>
        <dbReference type="ARBA" id="ARBA00022643"/>
    </source>
</evidence>
<dbReference type="Proteomes" id="UP001183176">
    <property type="component" value="Unassembled WGS sequence"/>
</dbReference>
<dbReference type="EC" id="1.-.-.-" evidence="6"/>
<evidence type="ECO:0000256" key="1">
    <source>
        <dbReference type="ARBA" id="ARBA00022630"/>
    </source>
</evidence>
<dbReference type="SUPFAM" id="SSF51679">
    <property type="entry name" value="Bacterial luciferase-like"/>
    <property type="match status" value="1"/>
</dbReference>
<dbReference type="InterPro" id="IPR050172">
    <property type="entry name" value="SsuD_RutA_monooxygenase"/>
</dbReference>
<reference evidence="7" key="1">
    <citation type="submission" date="2023-07" db="EMBL/GenBank/DDBJ databases">
        <title>30 novel species of actinomycetes from the DSMZ collection.</title>
        <authorList>
            <person name="Nouioui I."/>
        </authorList>
    </citation>
    <scope>NUCLEOTIDE SEQUENCE [LARGE SCALE GENOMIC DNA]</scope>
    <source>
        <strain evidence="7">DSM 44399</strain>
    </source>
</reference>
<sequence length="307" mass="32826">MTGLPLGFGLPVSGSWATAANLVTVARAAESLGYSSLWAFQRLLHPAEGDWGPVYHAVQDPVATLAHVAAITSRPRLGVAVLNAPFYSPVLLAKQLNTLDELSAGRLDVGLGLGWAPEEFTASGVPYERRGARVEEFVKCLKAIWTSDVVEFEGEFYRMPASRVLPGPVQQPHPPLLMGGGAERALRRVGRIADGWISASRHDLRGIGADIDTIRAAAHEAGRDPAGLRFIVRGVLNLTDTAAGADRRPLHGSAAQIRDDFDQLHEQGVTELFIDLNFDPSIGSVEADPAASMRRAEQVLSTFAPGA</sequence>
<dbReference type="InterPro" id="IPR036661">
    <property type="entry name" value="Luciferase-like_sf"/>
</dbReference>
<keyword evidence="1" id="KW-0285">Flavoprotein</keyword>
<dbReference type="RefSeq" id="WP_311423557.1">
    <property type="nucleotide sequence ID" value="NZ_JAVREH010000017.1"/>
</dbReference>
<dbReference type="NCBIfam" id="TIGR03619">
    <property type="entry name" value="F420_Rv2161c"/>
    <property type="match status" value="1"/>
</dbReference>
<keyword evidence="3 6" id="KW-0560">Oxidoreductase</keyword>
<evidence type="ECO:0000259" key="5">
    <source>
        <dbReference type="Pfam" id="PF00296"/>
    </source>
</evidence>
<gene>
    <name evidence="6" type="ORF">RM423_13495</name>
</gene>
<comment type="caution">
    <text evidence="6">The sequence shown here is derived from an EMBL/GenBank/DDBJ whole genome shotgun (WGS) entry which is preliminary data.</text>
</comment>
<dbReference type="PANTHER" id="PTHR42847:SF4">
    <property type="entry name" value="ALKANESULFONATE MONOOXYGENASE-RELATED"/>
    <property type="match status" value="1"/>
</dbReference>
<keyword evidence="7" id="KW-1185">Reference proteome</keyword>
<accession>A0ABU2JBQ1</accession>